<evidence type="ECO:0000256" key="1">
    <source>
        <dbReference type="ARBA" id="ARBA00004141"/>
    </source>
</evidence>
<dbReference type="FunFam" id="1.20.1560.10:FF:000096">
    <property type="entry name" value="ABC transporter related"/>
    <property type="match status" value="1"/>
</dbReference>
<evidence type="ECO:0000256" key="3">
    <source>
        <dbReference type="ARBA" id="ARBA00022692"/>
    </source>
</evidence>
<accession>A0A9Q0KHR0</accession>
<dbReference type="GO" id="GO:0016887">
    <property type="term" value="F:ATP hydrolysis activity"/>
    <property type="evidence" value="ECO:0007669"/>
    <property type="project" value="InterPro"/>
</dbReference>
<evidence type="ECO:0000259" key="10">
    <source>
        <dbReference type="PROSITE" id="PS50929"/>
    </source>
</evidence>
<keyword evidence="3 8" id="KW-0812">Transmembrane</keyword>
<evidence type="ECO:0000313" key="12">
    <source>
        <dbReference type="Proteomes" id="UP001141806"/>
    </source>
</evidence>
<dbReference type="InterPro" id="IPR017871">
    <property type="entry name" value="ABC_transporter-like_CS"/>
</dbReference>
<evidence type="ECO:0000256" key="7">
    <source>
        <dbReference type="ARBA" id="ARBA00023136"/>
    </source>
</evidence>
<dbReference type="Pfam" id="PF00664">
    <property type="entry name" value="ABC_membrane"/>
    <property type="match status" value="1"/>
</dbReference>
<reference evidence="11" key="1">
    <citation type="journal article" date="2023" name="Plant J.">
        <title>The genome of the king protea, Protea cynaroides.</title>
        <authorList>
            <person name="Chang J."/>
            <person name="Duong T.A."/>
            <person name="Schoeman C."/>
            <person name="Ma X."/>
            <person name="Roodt D."/>
            <person name="Barker N."/>
            <person name="Li Z."/>
            <person name="Van de Peer Y."/>
            <person name="Mizrachi E."/>
        </authorList>
    </citation>
    <scope>NUCLEOTIDE SEQUENCE</scope>
    <source>
        <tissue evidence="11">Young leaves</tissue>
    </source>
</reference>
<dbReference type="InterPro" id="IPR039421">
    <property type="entry name" value="Type_1_exporter"/>
</dbReference>
<proteinExistence type="predicted"/>
<dbReference type="PANTHER" id="PTHR24221:SF630">
    <property type="entry name" value="ABC TRANSPORTER B FAMILY MEMBER 29, CHLOROPLASTIC"/>
    <property type="match status" value="1"/>
</dbReference>
<name>A0A9Q0KHR0_9MAGN</name>
<dbReference type="AlphaFoldDB" id="A0A9Q0KHR0"/>
<comment type="caution">
    <text evidence="11">The sequence shown here is derived from an EMBL/GenBank/DDBJ whole genome shotgun (WGS) entry which is preliminary data.</text>
</comment>
<sequence length="651" mass="71663">MAVIRVVSPSSNISLVSPKLNFFTVSMNCNLQSKLLWKPSLKTHSSVTYYSFSHFTPLNSLNGEEKPRRDTSRFLLPTLDPIKPYIQSEWRSILMGWTCSFVSVYCLSKIVPKVGKLSAVVSKIDANRLTKEGLVFGVLVLVRLVAVYWQQAFLWDAALNSVYKIRVYVFERVLQRDLGFFEGGGGVSAGDIAYRITAEASGVADTVYALLNTVIPSILQLSAMATQMLVISPVLSLISVLVIPSMSFLIAYLGEKLRKISKNSHLSAAALSAYLNEVLPSILFVKANNAERCEGARFQRLAHADQFEHLKKKRMKALIPQIVQFIYVGALLIFCAGSMMVSRGSFDGPALISFATSLILLIEPIQGIGKAYNELNQGEPAIERLFDLTRFNSQVIEKPDAVDLASVTGDVKFCNISFKYGDNVPLILNGLDLHINPGETVAIIGPSGGGKTTLSKLLLRLYDPLCGTILIDNLNIQDIQSESLRQHVGLVSQDITLFSGTVAENIGYRDLMKQIDMERVECAAEAANADEFIRTLSEGYGTNIGPRGSILSGGQKQRIAIARTLYQNPSILILDEATSALDSKSEMLVRKAVERLMGNHTVLVIAHRLETVLMANRIFLLDKGKLVEVNRSFLLAKDYHHGSLELNGLVI</sequence>
<dbReference type="GO" id="GO:0016020">
    <property type="term" value="C:membrane"/>
    <property type="evidence" value="ECO:0007669"/>
    <property type="project" value="UniProtKB-SubCell"/>
</dbReference>
<dbReference type="InterPro" id="IPR036640">
    <property type="entry name" value="ABC1_TM_sf"/>
</dbReference>
<keyword evidence="12" id="KW-1185">Reference proteome</keyword>
<dbReference type="InterPro" id="IPR003593">
    <property type="entry name" value="AAA+_ATPase"/>
</dbReference>
<protein>
    <recommendedName>
        <fullName evidence="13">ABC transporter B family member 29, chloroplastic</fullName>
    </recommendedName>
</protein>
<dbReference type="PANTHER" id="PTHR24221">
    <property type="entry name" value="ATP-BINDING CASSETTE SUB-FAMILY B"/>
    <property type="match status" value="1"/>
</dbReference>
<keyword evidence="2" id="KW-0813">Transport</keyword>
<keyword evidence="6 8" id="KW-1133">Transmembrane helix</keyword>
<feature type="transmembrane region" description="Helical" evidence="8">
    <location>
        <begin position="229"/>
        <end position="253"/>
    </location>
</feature>
<keyword evidence="7 8" id="KW-0472">Membrane</keyword>
<evidence type="ECO:0000256" key="8">
    <source>
        <dbReference type="SAM" id="Phobius"/>
    </source>
</evidence>
<dbReference type="GO" id="GO:0005524">
    <property type="term" value="F:ATP binding"/>
    <property type="evidence" value="ECO:0007669"/>
    <property type="project" value="UniProtKB-KW"/>
</dbReference>
<feature type="transmembrane region" description="Helical" evidence="8">
    <location>
        <begin position="133"/>
        <end position="151"/>
    </location>
</feature>
<dbReference type="SUPFAM" id="SSF90123">
    <property type="entry name" value="ABC transporter transmembrane region"/>
    <property type="match status" value="1"/>
</dbReference>
<keyword evidence="4" id="KW-0547">Nucleotide-binding</keyword>
<evidence type="ECO:0000259" key="9">
    <source>
        <dbReference type="PROSITE" id="PS50893"/>
    </source>
</evidence>
<dbReference type="InterPro" id="IPR027417">
    <property type="entry name" value="P-loop_NTPase"/>
</dbReference>
<organism evidence="11 12">
    <name type="scientific">Protea cynaroides</name>
    <dbReference type="NCBI Taxonomy" id="273540"/>
    <lineage>
        <taxon>Eukaryota</taxon>
        <taxon>Viridiplantae</taxon>
        <taxon>Streptophyta</taxon>
        <taxon>Embryophyta</taxon>
        <taxon>Tracheophyta</taxon>
        <taxon>Spermatophyta</taxon>
        <taxon>Magnoliopsida</taxon>
        <taxon>Proteales</taxon>
        <taxon>Proteaceae</taxon>
        <taxon>Protea</taxon>
    </lineage>
</organism>
<evidence type="ECO:0000313" key="11">
    <source>
        <dbReference type="EMBL" id="KAJ4970762.1"/>
    </source>
</evidence>
<dbReference type="InterPro" id="IPR003439">
    <property type="entry name" value="ABC_transporter-like_ATP-bd"/>
</dbReference>
<dbReference type="PROSITE" id="PS50893">
    <property type="entry name" value="ABC_TRANSPORTER_2"/>
    <property type="match status" value="1"/>
</dbReference>
<dbReference type="EMBL" id="JAMYWD010000005">
    <property type="protein sequence ID" value="KAJ4970762.1"/>
    <property type="molecule type" value="Genomic_DNA"/>
</dbReference>
<feature type="domain" description="ABC transporter" evidence="9">
    <location>
        <begin position="411"/>
        <end position="648"/>
    </location>
</feature>
<gene>
    <name evidence="11" type="ORF">NE237_003861</name>
</gene>
<dbReference type="SMART" id="SM00382">
    <property type="entry name" value="AAA"/>
    <property type="match status" value="1"/>
</dbReference>
<dbReference type="SUPFAM" id="SSF52540">
    <property type="entry name" value="P-loop containing nucleoside triphosphate hydrolases"/>
    <property type="match status" value="1"/>
</dbReference>
<keyword evidence="5" id="KW-0067">ATP-binding</keyword>
<feature type="transmembrane region" description="Helical" evidence="8">
    <location>
        <begin position="322"/>
        <end position="342"/>
    </location>
</feature>
<dbReference type="PROSITE" id="PS50929">
    <property type="entry name" value="ABC_TM1F"/>
    <property type="match status" value="1"/>
</dbReference>
<evidence type="ECO:0000256" key="2">
    <source>
        <dbReference type="ARBA" id="ARBA00022448"/>
    </source>
</evidence>
<evidence type="ECO:0000256" key="6">
    <source>
        <dbReference type="ARBA" id="ARBA00022989"/>
    </source>
</evidence>
<dbReference type="OrthoDB" id="6500128at2759"/>
<dbReference type="CDD" id="cd07346">
    <property type="entry name" value="ABC_6TM_exporters"/>
    <property type="match status" value="1"/>
</dbReference>
<dbReference type="Gene3D" id="3.40.50.300">
    <property type="entry name" value="P-loop containing nucleotide triphosphate hydrolases"/>
    <property type="match status" value="1"/>
</dbReference>
<feature type="domain" description="ABC transmembrane type-1" evidence="10">
    <location>
        <begin position="117"/>
        <end position="377"/>
    </location>
</feature>
<dbReference type="FunFam" id="3.40.50.300:FF:001371">
    <property type="entry name" value="ABC transporter ATP-binding protein"/>
    <property type="match status" value="1"/>
</dbReference>
<dbReference type="GO" id="GO:0140359">
    <property type="term" value="F:ABC-type transporter activity"/>
    <property type="evidence" value="ECO:0007669"/>
    <property type="project" value="InterPro"/>
</dbReference>
<evidence type="ECO:0008006" key="13">
    <source>
        <dbReference type="Google" id="ProtNLM"/>
    </source>
</evidence>
<dbReference type="Gene3D" id="1.20.1560.10">
    <property type="entry name" value="ABC transporter type 1, transmembrane domain"/>
    <property type="match status" value="1"/>
</dbReference>
<dbReference type="InterPro" id="IPR011527">
    <property type="entry name" value="ABC1_TM_dom"/>
</dbReference>
<dbReference type="Proteomes" id="UP001141806">
    <property type="component" value="Unassembled WGS sequence"/>
</dbReference>
<comment type="subcellular location">
    <subcellularLocation>
        <location evidence="1">Membrane</location>
        <topology evidence="1">Multi-pass membrane protein</topology>
    </subcellularLocation>
</comment>
<dbReference type="Pfam" id="PF00005">
    <property type="entry name" value="ABC_tran"/>
    <property type="match status" value="1"/>
</dbReference>
<evidence type="ECO:0000256" key="5">
    <source>
        <dbReference type="ARBA" id="ARBA00022840"/>
    </source>
</evidence>
<evidence type="ECO:0000256" key="4">
    <source>
        <dbReference type="ARBA" id="ARBA00022741"/>
    </source>
</evidence>
<dbReference type="PROSITE" id="PS00211">
    <property type="entry name" value="ABC_TRANSPORTER_1"/>
    <property type="match status" value="1"/>
</dbReference>